<accession>A0A9W9KRA9</accession>
<dbReference type="EMBL" id="JAPQKH010000001">
    <property type="protein sequence ID" value="KAJ5116507.1"/>
    <property type="molecule type" value="Genomic_DNA"/>
</dbReference>
<evidence type="ECO:0000259" key="2">
    <source>
        <dbReference type="Pfam" id="PF12813"/>
    </source>
</evidence>
<dbReference type="PANTHER" id="PTHR15665">
    <property type="entry name" value="ASTEROID PROTEIN"/>
    <property type="match status" value="1"/>
</dbReference>
<sequence>MGIQSLTKHVLPYAETVVLDGGPSTTNSPPRVRSVVIDGPSLVYHVYYKLLAWSDLTCDKIDPQPTCDQVSRGVASCLLQLKGRGIEIHAIFFDGALPISKRGVRLDRNEKSRRRLELSRQKTFPLALKGHPKLKSIQPLQFWQSRGLPSRLRRLPENPFMVAAVYEDLRQRWSTEQMAIDFQLNALQLQGGDYPWARITVMVPGEADSDCARISKLTGAAVLTDDSDLIVHDLGPHGAVVLLKSLHLLDSTPNQVSTEIRGLRISPSGLSRRPGIKDIQRFAYELTQNPHYGLSDLVRRANEALGTNERTLDYHNFIQEYLGYQHDDDVNQPMLSQQGVNDLTLDPRVAELFWQYERPEIYCLGQGVQPHIYMGILSEDHSRQCAWEQGRMYRALGYSILNQSYPEPRRFPIIQEFVRRGGRIVAEEITLCGARTIGSDLNILHTRLKLAQTVFGGMARLRFWVMFALSEIWRNSSNHAMLPNSANLEHFLKHGYTTNQAEWSDLHLVAQIQAVLYSLRILKQLLGATNDRPCSPHQSILSDLPSLYILLGSRHEMTQEFVDEGLAHRSVYQLIQTYS</sequence>
<keyword evidence="4" id="KW-1185">Reference proteome</keyword>
<dbReference type="Gene3D" id="3.40.50.1010">
    <property type="entry name" value="5'-nuclease"/>
    <property type="match status" value="1"/>
</dbReference>
<dbReference type="PANTHER" id="PTHR15665:SF1">
    <property type="entry name" value="PROTEIN ASTEROID HOMOLOG 1"/>
    <property type="match status" value="1"/>
</dbReference>
<gene>
    <name evidence="3" type="ORF">N7456_000855</name>
</gene>
<dbReference type="InterPro" id="IPR026832">
    <property type="entry name" value="Asteroid"/>
</dbReference>
<dbReference type="InterPro" id="IPR039436">
    <property type="entry name" value="Asteroid_dom"/>
</dbReference>
<feature type="domain" description="Asteroid" evidence="2">
    <location>
        <begin position="157"/>
        <end position="431"/>
    </location>
</feature>
<comment type="similarity">
    <text evidence="1">Belongs to the asteroid family.</text>
</comment>
<comment type="caution">
    <text evidence="3">The sequence shown here is derived from an EMBL/GenBank/DDBJ whole genome shotgun (WGS) entry which is preliminary data.</text>
</comment>
<protein>
    <recommendedName>
        <fullName evidence="2">Asteroid domain-containing protein</fullName>
    </recommendedName>
</protein>
<dbReference type="Pfam" id="PF12813">
    <property type="entry name" value="XPG_I_2"/>
    <property type="match status" value="1"/>
</dbReference>
<organism evidence="3 4">
    <name type="scientific">Penicillium angulare</name>
    <dbReference type="NCBI Taxonomy" id="116970"/>
    <lineage>
        <taxon>Eukaryota</taxon>
        <taxon>Fungi</taxon>
        <taxon>Dikarya</taxon>
        <taxon>Ascomycota</taxon>
        <taxon>Pezizomycotina</taxon>
        <taxon>Eurotiomycetes</taxon>
        <taxon>Eurotiomycetidae</taxon>
        <taxon>Eurotiales</taxon>
        <taxon>Aspergillaceae</taxon>
        <taxon>Penicillium</taxon>
    </lineage>
</organism>
<dbReference type="OrthoDB" id="5297549at2759"/>
<dbReference type="Proteomes" id="UP001149165">
    <property type="component" value="Unassembled WGS sequence"/>
</dbReference>
<proteinExistence type="inferred from homology"/>
<reference evidence="3" key="2">
    <citation type="journal article" date="2023" name="IMA Fungus">
        <title>Comparative genomic study of the Penicillium genus elucidates a diverse pangenome and 15 lateral gene transfer events.</title>
        <authorList>
            <person name="Petersen C."/>
            <person name="Sorensen T."/>
            <person name="Nielsen M.R."/>
            <person name="Sondergaard T.E."/>
            <person name="Sorensen J.L."/>
            <person name="Fitzpatrick D.A."/>
            <person name="Frisvad J.C."/>
            <person name="Nielsen K.L."/>
        </authorList>
    </citation>
    <scope>NUCLEOTIDE SEQUENCE</scope>
    <source>
        <strain evidence="3">IBT 30069</strain>
    </source>
</reference>
<evidence type="ECO:0000313" key="4">
    <source>
        <dbReference type="Proteomes" id="UP001149165"/>
    </source>
</evidence>
<dbReference type="SUPFAM" id="SSF88723">
    <property type="entry name" value="PIN domain-like"/>
    <property type="match status" value="1"/>
</dbReference>
<reference evidence="3" key="1">
    <citation type="submission" date="2022-11" db="EMBL/GenBank/DDBJ databases">
        <authorList>
            <person name="Petersen C."/>
        </authorList>
    </citation>
    <scope>NUCLEOTIDE SEQUENCE</scope>
    <source>
        <strain evidence="3">IBT 30069</strain>
    </source>
</reference>
<dbReference type="AlphaFoldDB" id="A0A9W9KRA9"/>
<evidence type="ECO:0000313" key="3">
    <source>
        <dbReference type="EMBL" id="KAJ5116507.1"/>
    </source>
</evidence>
<evidence type="ECO:0000256" key="1">
    <source>
        <dbReference type="ARBA" id="ARBA00007398"/>
    </source>
</evidence>
<dbReference type="InterPro" id="IPR029060">
    <property type="entry name" value="PIN-like_dom_sf"/>
</dbReference>
<name>A0A9W9KRA9_9EURO</name>
<dbReference type="CDD" id="cd18675">
    <property type="entry name" value="PIN_SpAst1-like"/>
    <property type="match status" value="1"/>
</dbReference>